<evidence type="ECO:0000313" key="2">
    <source>
        <dbReference type="Proteomes" id="UP000000322"/>
    </source>
</evidence>
<evidence type="ECO:0000313" key="1">
    <source>
        <dbReference type="EMBL" id="ACZ22092.1"/>
    </source>
</evidence>
<protein>
    <submittedName>
        <fullName evidence="1">Uncharacterized protein</fullName>
    </submittedName>
</protein>
<keyword evidence="2" id="KW-1185">Reference proteome</keyword>
<proteinExistence type="predicted"/>
<dbReference type="AlphaFoldDB" id="D1BIB5"/>
<reference evidence="1 2" key="1">
    <citation type="journal article" date="2009" name="Stand. Genomic Sci.">
        <title>Complete genome sequence of Sanguibacter keddieii type strain (ST-74).</title>
        <authorList>
            <person name="Ivanova N."/>
            <person name="Sikorski J."/>
            <person name="Sims D."/>
            <person name="Brettin T."/>
            <person name="Detter J.C."/>
            <person name="Han C."/>
            <person name="Lapidus A."/>
            <person name="Copeland A."/>
            <person name="Glavina Del Rio T."/>
            <person name="Nolan M."/>
            <person name="Chen F."/>
            <person name="Lucas S."/>
            <person name="Tice H."/>
            <person name="Cheng J.F."/>
            <person name="Bruce D."/>
            <person name="Goodwin L."/>
            <person name="Pitluck S."/>
            <person name="Pati A."/>
            <person name="Mavromatis K."/>
            <person name="Chen A."/>
            <person name="Palaniappan K."/>
            <person name="D'haeseleer P."/>
            <person name="Chain P."/>
            <person name="Bristow J."/>
            <person name="Eisen J.A."/>
            <person name="Markowitz V."/>
            <person name="Hugenholtz P."/>
            <person name="Goker M."/>
            <person name="Pukall R."/>
            <person name="Klenk H.P."/>
            <person name="Kyrpides N.C."/>
        </authorList>
    </citation>
    <scope>NUCLEOTIDE SEQUENCE [LARGE SCALE GENOMIC DNA]</scope>
    <source>
        <strain evidence="2">ATCC 51767 / DSM 10542 / NCFB 3025 / ST-74</strain>
    </source>
</reference>
<dbReference type="RefSeq" id="WP_012867161.1">
    <property type="nucleotide sequence ID" value="NC_013521.1"/>
</dbReference>
<dbReference type="EMBL" id="CP001819">
    <property type="protein sequence ID" value="ACZ22092.1"/>
    <property type="molecule type" value="Genomic_DNA"/>
</dbReference>
<dbReference type="Proteomes" id="UP000000322">
    <property type="component" value="Chromosome"/>
</dbReference>
<dbReference type="KEGG" id="ske:Sked_21720"/>
<name>D1BIB5_SANKS</name>
<accession>D1BIB5</accession>
<dbReference type="HOGENOM" id="CLU_086002_1_0_11"/>
<gene>
    <name evidence="1" type="ordered locus">Sked_21720</name>
</gene>
<dbReference type="OrthoDB" id="5144372at2"/>
<sequence>MTSHASRPTRPDPGAIVPRSASLALWLWATVRPDDAPAAVRTVVDDDEPHRLVEVPPDGLPAADLEELFSVWAGRVRSAAAIFPGPGDAMGAPAPISPIAIDAEECVLVTVAAGPQAPGAGVVPPGPDAPEVLEHWALVPEVERFGSVLEPGHLVTWTVARIETWEHRTLGVVGTLDDAQRQLRLGLREATEALMELDVSRWREDAAGVIASLREPVDLRSVLPRDVDARRAEVFQSAARLRAIVDLATADDGGAVNLWQADQRSTALREVDRAARRAMSAATLHVPDGA</sequence>
<organism evidence="1 2">
    <name type="scientific">Sanguibacter keddieii (strain ATCC 51767 / DSM 10542 / NCFB 3025 / ST-74)</name>
    <dbReference type="NCBI Taxonomy" id="446469"/>
    <lineage>
        <taxon>Bacteria</taxon>
        <taxon>Bacillati</taxon>
        <taxon>Actinomycetota</taxon>
        <taxon>Actinomycetes</taxon>
        <taxon>Micrococcales</taxon>
        <taxon>Sanguibacteraceae</taxon>
        <taxon>Sanguibacter</taxon>
    </lineage>
</organism>
<dbReference type="STRING" id="446469.Sked_21720"/>